<name>A0A9X4KCR6_9BACL</name>
<dbReference type="GO" id="GO:0016020">
    <property type="term" value="C:membrane"/>
    <property type="evidence" value="ECO:0007669"/>
    <property type="project" value="InterPro"/>
</dbReference>
<dbReference type="GO" id="GO:0009372">
    <property type="term" value="P:quorum sensing"/>
    <property type="evidence" value="ECO:0007669"/>
    <property type="project" value="UniProtKB-KW"/>
</dbReference>
<dbReference type="AlphaFoldDB" id="A0A9X4KCR6"/>
<protein>
    <submittedName>
        <fullName evidence="9">Accessory gene regulator B family protein</fullName>
    </submittedName>
</protein>
<gene>
    <name evidence="9" type="ORF">OMP38_01525</name>
</gene>
<evidence type="ECO:0000313" key="10">
    <source>
        <dbReference type="Proteomes" id="UP001153387"/>
    </source>
</evidence>
<evidence type="ECO:0000256" key="2">
    <source>
        <dbReference type="ARBA" id="ARBA00022654"/>
    </source>
</evidence>
<evidence type="ECO:0000256" key="8">
    <source>
        <dbReference type="SAM" id="Phobius"/>
    </source>
</evidence>
<sequence>MLRKYSEGLNFRMTEAGVQAPSADVIEYALKIIVNTVLIATVTLVLGLVTGEPAATLAVIVSFAILRLATGGYHLHSNVGCIVGSTIVLTLIPHIHLSNAWSLGLTIFAFAMVAIFAPSNFDKYAWIKPRHYPILKAIGLAIVVSNLWIRSDLLALTFAVQTLLLPFKEGGEEK</sequence>
<feature type="transmembrane region" description="Helical" evidence="8">
    <location>
        <begin position="101"/>
        <end position="121"/>
    </location>
</feature>
<keyword evidence="4 8" id="KW-0812">Transmembrane</keyword>
<accession>A0A9X4KCR6</accession>
<dbReference type="RefSeq" id="WP_277563585.1">
    <property type="nucleotide sequence ID" value="NZ_JAPDHZ010000002.1"/>
</dbReference>
<keyword evidence="5" id="KW-0378">Hydrolase</keyword>
<keyword evidence="1" id="KW-1003">Cell membrane</keyword>
<evidence type="ECO:0000256" key="3">
    <source>
        <dbReference type="ARBA" id="ARBA00022670"/>
    </source>
</evidence>
<dbReference type="Proteomes" id="UP001153387">
    <property type="component" value="Unassembled WGS sequence"/>
</dbReference>
<dbReference type="GO" id="GO:0006508">
    <property type="term" value="P:proteolysis"/>
    <property type="evidence" value="ECO:0007669"/>
    <property type="project" value="UniProtKB-KW"/>
</dbReference>
<feature type="transmembrane region" description="Helical" evidence="8">
    <location>
        <begin position="77"/>
        <end position="95"/>
    </location>
</feature>
<reference evidence="9 10" key="1">
    <citation type="submission" date="2022-10" db="EMBL/GenBank/DDBJ databases">
        <title>Comparative genomic analysis of Cohnella hashimotonis sp. nov., isolated from the International Space Station.</title>
        <authorList>
            <person name="Simpson A."/>
            <person name="Venkateswaran K."/>
        </authorList>
    </citation>
    <scope>NUCLEOTIDE SEQUENCE [LARGE SCALE GENOMIC DNA]</scope>
    <source>
        <strain evidence="9 10">DSM 18997</strain>
    </source>
</reference>
<keyword evidence="3" id="KW-0645">Protease</keyword>
<dbReference type="InterPro" id="IPR006741">
    <property type="entry name" value="AgrB"/>
</dbReference>
<evidence type="ECO:0000256" key="7">
    <source>
        <dbReference type="ARBA" id="ARBA00023136"/>
    </source>
</evidence>
<keyword evidence="6 8" id="KW-1133">Transmembrane helix</keyword>
<evidence type="ECO:0000256" key="5">
    <source>
        <dbReference type="ARBA" id="ARBA00022801"/>
    </source>
</evidence>
<keyword evidence="7 8" id="KW-0472">Membrane</keyword>
<organism evidence="9 10">
    <name type="scientific">Cohnella ginsengisoli</name>
    <dbReference type="NCBI Taxonomy" id="425004"/>
    <lineage>
        <taxon>Bacteria</taxon>
        <taxon>Bacillati</taxon>
        <taxon>Bacillota</taxon>
        <taxon>Bacilli</taxon>
        <taxon>Bacillales</taxon>
        <taxon>Paenibacillaceae</taxon>
        <taxon>Cohnella</taxon>
    </lineage>
</organism>
<dbReference type="SMART" id="SM00793">
    <property type="entry name" value="AgrB"/>
    <property type="match status" value="1"/>
</dbReference>
<feature type="transmembrane region" description="Helical" evidence="8">
    <location>
        <begin position="133"/>
        <end position="149"/>
    </location>
</feature>
<comment type="caution">
    <text evidence="9">The sequence shown here is derived from an EMBL/GenBank/DDBJ whole genome shotgun (WGS) entry which is preliminary data.</text>
</comment>
<evidence type="ECO:0000256" key="6">
    <source>
        <dbReference type="ARBA" id="ARBA00022989"/>
    </source>
</evidence>
<evidence type="ECO:0000256" key="1">
    <source>
        <dbReference type="ARBA" id="ARBA00022475"/>
    </source>
</evidence>
<feature type="transmembrane region" description="Helical" evidence="8">
    <location>
        <begin position="54"/>
        <end position="70"/>
    </location>
</feature>
<keyword evidence="10" id="KW-1185">Reference proteome</keyword>
<keyword evidence="2" id="KW-0673">Quorum sensing</keyword>
<dbReference type="EMBL" id="JAPDHZ010000002">
    <property type="protein sequence ID" value="MDG0789673.1"/>
    <property type="molecule type" value="Genomic_DNA"/>
</dbReference>
<evidence type="ECO:0000256" key="4">
    <source>
        <dbReference type="ARBA" id="ARBA00022692"/>
    </source>
</evidence>
<dbReference type="Pfam" id="PF04647">
    <property type="entry name" value="AgrB"/>
    <property type="match status" value="1"/>
</dbReference>
<dbReference type="GO" id="GO:0008233">
    <property type="term" value="F:peptidase activity"/>
    <property type="evidence" value="ECO:0007669"/>
    <property type="project" value="UniProtKB-KW"/>
</dbReference>
<evidence type="ECO:0000313" key="9">
    <source>
        <dbReference type="EMBL" id="MDG0789673.1"/>
    </source>
</evidence>
<proteinExistence type="predicted"/>